<dbReference type="OrthoDB" id="428342at2759"/>
<dbReference type="GO" id="GO:0030008">
    <property type="term" value="C:TRAPP complex"/>
    <property type="evidence" value="ECO:0007669"/>
    <property type="project" value="TreeGrafter"/>
</dbReference>
<dbReference type="PANTHER" id="PTHR21581:SF6">
    <property type="entry name" value="TRAFFICKING PROTEIN PARTICLE COMPLEX SUBUNIT 12"/>
    <property type="match status" value="1"/>
</dbReference>
<sequence length="653" mass="72488">MASELPDALEKLALKAEHLESEQGTSLSKYFGQPDNTDDIFDNIVKPSRSLNEEPKVNFFKSPASTPVKEDNHQNYPPRFAFKKGEQESEEPKIFSYFSQPTVATGESNKNADATEFFDNISQLASKSREPIEITTSCIQLPSTNSNPSNVCPQSVTESSNHSSLHSSEAIVSTVSDQSCMSSSSLPANMVNIANIMSPAATRPLFTPPTQGTLYVDEPVQTWSKTQERASTWWIPNETVRLWLQSSGSILPESFRPSCPGLLNSVELIDPIKGLLRHFDGEAAAAERQTLTADLVTQDMQGIRDLIKVGCYRAAANLCGRLLTVCGQGYGKAGQLSKHTLHTLQLWLTRLVLLKKCNLVEMAFNELSAFGDLDSPDFYYEYYPELNEQKKSGTMVPFSFRLLAAELPAHHNRINEAHVKLCQLLSTVRRIVRDIDRFAASEMMNEDERLEALNLWTCRQSSVIQCLIDCSLMKKDFHNAVQLFNKQLCLPGHPPTSALYSALGRVYLQIGDVQLAQHAFNSAADLRDVSITVDAVASLTDAGLVAIAQNAFTEALGYFQQALTLQPDNPVLVNNTAVCLLYVGRMRDAMLLLEENLGTKPETMIRDETVLNVCTLYELESSLTAQRKLGMLRLASQWKSDNLNVASFKLQIQ</sequence>
<dbReference type="InterPro" id="IPR019734">
    <property type="entry name" value="TPR_rpt"/>
</dbReference>
<protein>
    <recommendedName>
        <fullName evidence="5">Trafficking protein particle complex subunit 12</fullName>
    </recommendedName>
</protein>
<dbReference type="FunFam" id="1.25.40.10:FF:001621">
    <property type="entry name" value="Trafficking protein particle complex 12"/>
    <property type="match status" value="1"/>
</dbReference>
<dbReference type="Proteomes" id="UP000789390">
    <property type="component" value="Unassembled WGS sequence"/>
</dbReference>
<dbReference type="EMBL" id="CAKKLH010000008">
    <property type="protein sequence ID" value="CAH0098821.1"/>
    <property type="molecule type" value="Genomic_DNA"/>
</dbReference>
<feature type="repeat" description="TPR" evidence="1">
    <location>
        <begin position="536"/>
        <end position="569"/>
    </location>
</feature>
<keyword evidence="4" id="KW-1185">Reference proteome</keyword>
<reference evidence="3" key="1">
    <citation type="submission" date="2021-11" db="EMBL/GenBank/DDBJ databases">
        <authorList>
            <person name="Schell T."/>
        </authorList>
    </citation>
    <scope>NUCLEOTIDE SEQUENCE</scope>
    <source>
        <strain evidence="3">M5</strain>
    </source>
</reference>
<accession>A0A8J2R881</accession>
<dbReference type="Gene3D" id="1.25.40.10">
    <property type="entry name" value="Tetratricopeptide repeat domain"/>
    <property type="match status" value="1"/>
</dbReference>
<name>A0A8J2R881_9CRUS</name>
<proteinExistence type="predicted"/>
<dbReference type="PANTHER" id="PTHR21581">
    <property type="entry name" value="D-ALANYL-D-ALANINE CARBOXYPEPTIDASE"/>
    <property type="match status" value="1"/>
</dbReference>
<evidence type="ECO:0008006" key="5">
    <source>
        <dbReference type="Google" id="ProtNLM"/>
    </source>
</evidence>
<feature type="repeat" description="TPR" evidence="1">
    <location>
        <begin position="497"/>
        <end position="530"/>
    </location>
</feature>
<gene>
    <name evidence="3" type="ORF">DGAL_LOCUS924</name>
</gene>
<dbReference type="PROSITE" id="PS50005">
    <property type="entry name" value="TPR"/>
    <property type="match status" value="2"/>
</dbReference>
<dbReference type="InterPro" id="IPR011990">
    <property type="entry name" value="TPR-like_helical_dom_sf"/>
</dbReference>
<keyword evidence="1" id="KW-0802">TPR repeat</keyword>
<feature type="region of interest" description="Disordered" evidence="2">
    <location>
        <begin position="144"/>
        <end position="165"/>
    </location>
</feature>
<evidence type="ECO:0000256" key="1">
    <source>
        <dbReference type="PROSITE-ProRule" id="PRU00339"/>
    </source>
</evidence>
<dbReference type="SUPFAM" id="SSF48452">
    <property type="entry name" value="TPR-like"/>
    <property type="match status" value="1"/>
</dbReference>
<feature type="compositionally biased region" description="Polar residues" evidence="2">
    <location>
        <begin position="144"/>
        <end position="158"/>
    </location>
</feature>
<organism evidence="3 4">
    <name type="scientific">Daphnia galeata</name>
    <dbReference type="NCBI Taxonomy" id="27404"/>
    <lineage>
        <taxon>Eukaryota</taxon>
        <taxon>Metazoa</taxon>
        <taxon>Ecdysozoa</taxon>
        <taxon>Arthropoda</taxon>
        <taxon>Crustacea</taxon>
        <taxon>Branchiopoda</taxon>
        <taxon>Diplostraca</taxon>
        <taxon>Cladocera</taxon>
        <taxon>Anomopoda</taxon>
        <taxon>Daphniidae</taxon>
        <taxon>Daphnia</taxon>
    </lineage>
</organism>
<comment type="caution">
    <text evidence="3">The sequence shown here is derived from an EMBL/GenBank/DDBJ whole genome shotgun (WGS) entry which is preliminary data.</text>
</comment>
<evidence type="ECO:0000313" key="4">
    <source>
        <dbReference type="Proteomes" id="UP000789390"/>
    </source>
</evidence>
<dbReference type="AlphaFoldDB" id="A0A8J2R881"/>
<dbReference type="SMART" id="SM00028">
    <property type="entry name" value="TPR"/>
    <property type="match status" value="2"/>
</dbReference>
<dbReference type="GO" id="GO:0005794">
    <property type="term" value="C:Golgi apparatus"/>
    <property type="evidence" value="ECO:0007669"/>
    <property type="project" value="TreeGrafter"/>
</dbReference>
<evidence type="ECO:0000313" key="3">
    <source>
        <dbReference type="EMBL" id="CAH0098821.1"/>
    </source>
</evidence>
<evidence type="ECO:0000256" key="2">
    <source>
        <dbReference type="SAM" id="MobiDB-lite"/>
    </source>
</evidence>